<evidence type="ECO:0000313" key="5">
    <source>
        <dbReference type="Proteomes" id="UP000321947"/>
    </source>
</evidence>
<comment type="caution">
    <text evidence="3">The sequence shown here is derived from an EMBL/GenBank/DDBJ whole genome shotgun (WGS) entry which is preliminary data.</text>
</comment>
<reference evidence="4 5" key="1">
    <citation type="submission" date="2019-08" db="EMBL/GenBank/DDBJ databases">
        <title>Draft genome sequences of two oriental melons (Cucumis melo L. var makuwa).</title>
        <authorList>
            <person name="Kwon S.-Y."/>
        </authorList>
    </citation>
    <scope>NUCLEOTIDE SEQUENCE [LARGE SCALE GENOMIC DNA]</scope>
    <source>
        <strain evidence="5">cv. Chang Bougi</strain>
        <strain evidence="4">cv. SW 3</strain>
        <tissue evidence="3">Leaf</tissue>
    </source>
</reference>
<dbReference type="InterPro" id="IPR050951">
    <property type="entry name" value="Retrovirus_Pol_polyprotein"/>
</dbReference>
<evidence type="ECO:0000313" key="2">
    <source>
        <dbReference type="EMBL" id="KAA0050703.1"/>
    </source>
</evidence>
<dbReference type="PANTHER" id="PTHR37984">
    <property type="entry name" value="PROTEIN CBG26694"/>
    <property type="match status" value="1"/>
</dbReference>
<dbReference type="PROSITE" id="PS50994">
    <property type="entry name" value="INTEGRASE"/>
    <property type="match status" value="1"/>
</dbReference>
<dbReference type="Proteomes" id="UP000321393">
    <property type="component" value="Unassembled WGS sequence"/>
</dbReference>
<dbReference type="EMBL" id="SSTD01013081">
    <property type="protein sequence ID" value="TYK07733.1"/>
    <property type="molecule type" value="Genomic_DNA"/>
</dbReference>
<dbReference type="EMBL" id="SSTE01011804">
    <property type="protein sequence ID" value="KAA0050703.1"/>
    <property type="molecule type" value="Genomic_DNA"/>
</dbReference>
<evidence type="ECO:0000313" key="4">
    <source>
        <dbReference type="Proteomes" id="UP000321393"/>
    </source>
</evidence>
<dbReference type="GO" id="GO:0003676">
    <property type="term" value="F:nucleic acid binding"/>
    <property type="evidence" value="ECO:0007669"/>
    <property type="project" value="InterPro"/>
</dbReference>
<evidence type="ECO:0000313" key="3">
    <source>
        <dbReference type="EMBL" id="TYK07733.1"/>
    </source>
</evidence>
<feature type="domain" description="Integrase catalytic" evidence="1">
    <location>
        <begin position="1"/>
        <end position="149"/>
    </location>
</feature>
<dbReference type="OrthoDB" id="413122at2759"/>
<dbReference type="InterPro" id="IPR016197">
    <property type="entry name" value="Chromo-like_dom_sf"/>
</dbReference>
<accession>A0A5D3C734</accession>
<name>A0A5D3C734_CUCMM</name>
<protein>
    <submittedName>
        <fullName evidence="2 3">Retroelement pol polyprotein</fullName>
    </submittedName>
</protein>
<dbReference type="SUPFAM" id="SSF54160">
    <property type="entry name" value="Chromo domain-like"/>
    <property type="match status" value="1"/>
</dbReference>
<dbReference type="InterPro" id="IPR036397">
    <property type="entry name" value="RNaseH_sf"/>
</dbReference>
<dbReference type="SUPFAM" id="SSF53098">
    <property type="entry name" value="Ribonuclease H-like"/>
    <property type="match status" value="1"/>
</dbReference>
<evidence type="ECO:0000259" key="1">
    <source>
        <dbReference type="PROSITE" id="PS50994"/>
    </source>
</evidence>
<dbReference type="Gene3D" id="3.30.420.10">
    <property type="entry name" value="Ribonuclease H-like superfamily/Ribonuclease H"/>
    <property type="match status" value="1"/>
</dbReference>
<proteinExistence type="predicted"/>
<dbReference type="PANTHER" id="PTHR37984:SF5">
    <property type="entry name" value="PROTEIN NYNRIN-LIKE"/>
    <property type="match status" value="1"/>
</dbReference>
<dbReference type="Proteomes" id="UP000321947">
    <property type="component" value="Unassembled WGS sequence"/>
</dbReference>
<dbReference type="InterPro" id="IPR012337">
    <property type="entry name" value="RNaseH-like_sf"/>
</dbReference>
<gene>
    <name evidence="3" type="ORF">E5676_scaffold1737G00020</name>
    <name evidence="2" type="ORF">E6C27_scaffold673G001920</name>
</gene>
<dbReference type="GO" id="GO:0015074">
    <property type="term" value="P:DNA integration"/>
    <property type="evidence" value="ECO:0007669"/>
    <property type="project" value="InterPro"/>
</dbReference>
<sequence length="288" mass="33352">MDFIEGLPKAGGFDSIMVVVDRLSKMVHFIILKHPFTTKQVAEKSVEEIISKHGILNSIVTDCDKIFLSYFRKELFAAMRKSLNRSTAFYPQTDGQTERVNRCLETYCCFCNEQPTKWHKCIPWAELWYNTTFHSSTRTTPFQIVYGRPPPPPVLYGDRKTNSNSVEHLLKERDLLKLKLDKTQHIQHLPPALTEEFELQVEPKAVLGVHWNNEIGANDWLVKWKGLHDCETTWVSIYAMNQKYPLFHLEDKVSFELGGIVRPPIIHTYKCKGKKGNAQEDNSTNRNK</sequence>
<dbReference type="AlphaFoldDB" id="A0A5D3C734"/>
<organism evidence="3 5">
    <name type="scientific">Cucumis melo var. makuwa</name>
    <name type="common">Oriental melon</name>
    <dbReference type="NCBI Taxonomy" id="1194695"/>
    <lineage>
        <taxon>Eukaryota</taxon>
        <taxon>Viridiplantae</taxon>
        <taxon>Streptophyta</taxon>
        <taxon>Embryophyta</taxon>
        <taxon>Tracheophyta</taxon>
        <taxon>Spermatophyta</taxon>
        <taxon>Magnoliopsida</taxon>
        <taxon>eudicotyledons</taxon>
        <taxon>Gunneridae</taxon>
        <taxon>Pentapetalae</taxon>
        <taxon>rosids</taxon>
        <taxon>fabids</taxon>
        <taxon>Cucurbitales</taxon>
        <taxon>Cucurbitaceae</taxon>
        <taxon>Benincaseae</taxon>
        <taxon>Cucumis</taxon>
    </lineage>
</organism>
<dbReference type="InterPro" id="IPR001584">
    <property type="entry name" value="Integrase_cat-core"/>
</dbReference>